<protein>
    <submittedName>
        <fullName evidence="2">Uncharacterized protein</fullName>
    </submittedName>
</protein>
<gene>
    <name evidence="2" type="ORF">EJ08DRAFT_697985</name>
</gene>
<proteinExistence type="predicted"/>
<comment type="caution">
    <text evidence="2">The sequence shown here is derived from an EMBL/GenBank/DDBJ whole genome shotgun (WGS) entry which is preliminary data.</text>
</comment>
<reference evidence="2" key="1">
    <citation type="journal article" date="2020" name="Stud. Mycol.">
        <title>101 Dothideomycetes genomes: a test case for predicting lifestyles and emergence of pathogens.</title>
        <authorList>
            <person name="Haridas S."/>
            <person name="Albert R."/>
            <person name="Binder M."/>
            <person name="Bloem J."/>
            <person name="Labutti K."/>
            <person name="Salamov A."/>
            <person name="Andreopoulos B."/>
            <person name="Baker S."/>
            <person name="Barry K."/>
            <person name="Bills G."/>
            <person name="Bluhm B."/>
            <person name="Cannon C."/>
            <person name="Castanera R."/>
            <person name="Culley D."/>
            <person name="Daum C."/>
            <person name="Ezra D."/>
            <person name="Gonzalez J."/>
            <person name="Henrissat B."/>
            <person name="Kuo A."/>
            <person name="Liang C."/>
            <person name="Lipzen A."/>
            <person name="Lutzoni F."/>
            <person name="Magnuson J."/>
            <person name="Mondo S."/>
            <person name="Nolan M."/>
            <person name="Ohm R."/>
            <person name="Pangilinan J."/>
            <person name="Park H.-J."/>
            <person name="Ramirez L."/>
            <person name="Alfaro M."/>
            <person name="Sun H."/>
            <person name="Tritt A."/>
            <person name="Yoshinaga Y."/>
            <person name="Zwiers L.-H."/>
            <person name="Turgeon B."/>
            <person name="Goodwin S."/>
            <person name="Spatafora J."/>
            <person name="Crous P."/>
            <person name="Grigoriev I."/>
        </authorList>
    </citation>
    <scope>NUCLEOTIDE SEQUENCE</scope>
    <source>
        <strain evidence="2">CBS 130266</strain>
    </source>
</reference>
<evidence type="ECO:0000256" key="1">
    <source>
        <dbReference type="SAM" id="MobiDB-lite"/>
    </source>
</evidence>
<name>A0A9P4NPK7_9PEZI</name>
<dbReference type="Proteomes" id="UP000800235">
    <property type="component" value="Unassembled WGS sequence"/>
</dbReference>
<feature type="compositionally biased region" description="Basic residues" evidence="1">
    <location>
        <begin position="1"/>
        <end position="10"/>
    </location>
</feature>
<organism evidence="2 3">
    <name type="scientific">Tothia fuscella</name>
    <dbReference type="NCBI Taxonomy" id="1048955"/>
    <lineage>
        <taxon>Eukaryota</taxon>
        <taxon>Fungi</taxon>
        <taxon>Dikarya</taxon>
        <taxon>Ascomycota</taxon>
        <taxon>Pezizomycotina</taxon>
        <taxon>Dothideomycetes</taxon>
        <taxon>Pleosporomycetidae</taxon>
        <taxon>Venturiales</taxon>
        <taxon>Cylindrosympodiaceae</taxon>
        <taxon>Tothia</taxon>
    </lineage>
</organism>
<dbReference type="EMBL" id="MU007044">
    <property type="protein sequence ID" value="KAF2429714.1"/>
    <property type="molecule type" value="Genomic_DNA"/>
</dbReference>
<keyword evidence="3" id="KW-1185">Reference proteome</keyword>
<feature type="region of interest" description="Disordered" evidence="1">
    <location>
        <begin position="1"/>
        <end position="25"/>
    </location>
</feature>
<evidence type="ECO:0000313" key="3">
    <source>
        <dbReference type="Proteomes" id="UP000800235"/>
    </source>
</evidence>
<accession>A0A9P4NPK7</accession>
<sequence>MGRSGPKKQQPRSTKPAKDQLEGKKYELPDDLDKYWQDFLNTNFSSGKYNLSHPDTKAFDFLFKEAWRDAAHTELFNYLENDKNHNDRWGDFDDRHGHGWAPLNRICVAMGMGVANINIFSKHRGNFKVAIRRYMEEGEWWVEEDREQGLWAADGESAEDGEVEEGDD</sequence>
<dbReference type="AlphaFoldDB" id="A0A9P4NPK7"/>
<feature type="compositionally biased region" description="Basic and acidic residues" evidence="1">
    <location>
        <begin position="16"/>
        <end position="25"/>
    </location>
</feature>
<evidence type="ECO:0000313" key="2">
    <source>
        <dbReference type="EMBL" id="KAF2429714.1"/>
    </source>
</evidence>